<dbReference type="PANTHER" id="PTHR42987">
    <property type="entry name" value="PEPTIDASE S49"/>
    <property type="match status" value="1"/>
</dbReference>
<keyword evidence="4" id="KW-1185">Reference proteome</keyword>
<dbReference type="Gene3D" id="3.90.226.10">
    <property type="entry name" value="2-enoyl-CoA Hydratase, Chain A, domain 1"/>
    <property type="match status" value="1"/>
</dbReference>
<organism evidence="3 4">
    <name type="scientific">Aquirufa nivalisilvae</name>
    <dbReference type="NCBI Taxonomy" id="2516557"/>
    <lineage>
        <taxon>Bacteria</taxon>
        <taxon>Pseudomonadati</taxon>
        <taxon>Bacteroidota</taxon>
        <taxon>Cytophagia</taxon>
        <taxon>Cytophagales</taxon>
        <taxon>Flectobacillaceae</taxon>
        <taxon>Aquirufa</taxon>
    </lineage>
</organism>
<accession>A0A2S2DRJ0</accession>
<dbReference type="KEGG" id="psez:HME7025_00083"/>
<sequence>MIENLISKTWALEPRFHEVQAAFLLKRINQGSSFDQLSEKWDLDKSKSSHLPELIKFAAASSSNDSLSQANSTQGVAVIRIIGSMTRYGGLCSYGSEDIASWILEANTMPEVSAIVIQINSPGGEVDGTEMLANVVKNSQKPIVAHVAGMAASAGYWVASQATEIMMESKTTSEVGSIGVLAMHVDSSAFLEKEGHKVTIIRADGSEDKALFNSVEPLSQDVLASVKADLNVYRKAFINMVKSARKDISEDVFSGKMFFGSEALKLGMADSIGYIGDAVSRAYQLSKK</sequence>
<dbReference type="Pfam" id="PF01343">
    <property type="entry name" value="Peptidase_S49"/>
    <property type="match status" value="1"/>
</dbReference>
<comment type="similarity">
    <text evidence="1">Belongs to the peptidase S49 family.</text>
</comment>
<proteinExistence type="inferred from homology"/>
<dbReference type="OrthoDB" id="1490107at2"/>
<evidence type="ECO:0000256" key="1">
    <source>
        <dbReference type="ARBA" id="ARBA00008683"/>
    </source>
</evidence>
<dbReference type="Proteomes" id="UP000245468">
    <property type="component" value="Chromosome"/>
</dbReference>
<dbReference type="InterPro" id="IPR002142">
    <property type="entry name" value="Peptidase_S49"/>
</dbReference>
<reference evidence="4" key="1">
    <citation type="submission" date="2018-05" db="EMBL/GenBank/DDBJ databases">
        <title>Pseudarcicella sp. HME7025 Genome sequencing and assembly.</title>
        <authorList>
            <person name="Kim H."/>
            <person name="Kang H."/>
            <person name="Joh K."/>
        </authorList>
    </citation>
    <scope>NUCLEOTIDE SEQUENCE [LARGE SCALE GENOMIC DNA]</scope>
    <source>
        <strain evidence="4">HME7025</strain>
    </source>
</reference>
<evidence type="ECO:0000313" key="4">
    <source>
        <dbReference type="Proteomes" id="UP000245468"/>
    </source>
</evidence>
<dbReference type="InterPro" id="IPR029045">
    <property type="entry name" value="ClpP/crotonase-like_dom_sf"/>
</dbReference>
<feature type="domain" description="Peptidase S49" evidence="2">
    <location>
        <begin position="137"/>
        <end position="286"/>
    </location>
</feature>
<dbReference type="SUPFAM" id="SSF52096">
    <property type="entry name" value="ClpP/crotonase"/>
    <property type="match status" value="1"/>
</dbReference>
<dbReference type="GO" id="GO:0006508">
    <property type="term" value="P:proteolysis"/>
    <property type="evidence" value="ECO:0007669"/>
    <property type="project" value="InterPro"/>
</dbReference>
<evidence type="ECO:0000259" key="2">
    <source>
        <dbReference type="Pfam" id="PF01343"/>
    </source>
</evidence>
<gene>
    <name evidence="3" type="ORF">HME7025_00083</name>
</gene>
<dbReference type="AlphaFoldDB" id="A0A2S2DRJ0"/>
<dbReference type="RefSeq" id="WP_109321747.1">
    <property type="nucleotide sequence ID" value="NZ_CP029346.1"/>
</dbReference>
<dbReference type="CDD" id="cd07022">
    <property type="entry name" value="S49_Sppa_36K_type"/>
    <property type="match status" value="1"/>
</dbReference>
<dbReference type="GO" id="GO:0008233">
    <property type="term" value="F:peptidase activity"/>
    <property type="evidence" value="ECO:0007669"/>
    <property type="project" value="InterPro"/>
</dbReference>
<dbReference type="InterPro" id="IPR033855">
    <property type="entry name" value="Protein_C"/>
</dbReference>
<name>A0A2S2DRJ0_9BACT</name>
<dbReference type="EMBL" id="CP029346">
    <property type="protein sequence ID" value="AWL07968.1"/>
    <property type="molecule type" value="Genomic_DNA"/>
</dbReference>
<dbReference type="PANTHER" id="PTHR42987:SF4">
    <property type="entry name" value="PROTEASE SOHB-RELATED"/>
    <property type="match status" value="1"/>
</dbReference>
<evidence type="ECO:0000313" key="3">
    <source>
        <dbReference type="EMBL" id="AWL07968.1"/>
    </source>
</evidence>
<protein>
    <recommendedName>
        <fullName evidence="2">Peptidase S49 domain-containing protein</fullName>
    </recommendedName>
</protein>